<dbReference type="GO" id="GO:0047596">
    <property type="term" value="F:6-methylsalicylate decarboxylase activity"/>
    <property type="evidence" value="ECO:0007669"/>
    <property type="project" value="UniProtKB-EC"/>
</dbReference>
<evidence type="ECO:0000259" key="6">
    <source>
        <dbReference type="Pfam" id="PF04909"/>
    </source>
</evidence>
<protein>
    <recommendedName>
        <fullName evidence="5">6-methylsalicylate decarboxylase</fullName>
        <ecNumber evidence="5">4.1.1.52</ecNumber>
    </recommendedName>
</protein>
<dbReference type="RefSeq" id="WP_067124954.1">
    <property type="nucleotide sequence ID" value="NZ_KQ948212.1"/>
</dbReference>
<evidence type="ECO:0000256" key="2">
    <source>
        <dbReference type="ARBA" id="ARBA00022833"/>
    </source>
</evidence>
<dbReference type="InterPro" id="IPR032466">
    <property type="entry name" value="Metal_Hydrolase"/>
</dbReference>
<dbReference type="GO" id="GO:0016787">
    <property type="term" value="F:hydrolase activity"/>
    <property type="evidence" value="ECO:0007669"/>
    <property type="project" value="UniProtKB-KW"/>
</dbReference>
<dbReference type="GO" id="GO:0046872">
    <property type="term" value="F:metal ion binding"/>
    <property type="evidence" value="ECO:0007669"/>
    <property type="project" value="UniProtKB-KW"/>
</dbReference>
<dbReference type="OrthoDB" id="149172at2"/>
<evidence type="ECO:0000256" key="5">
    <source>
        <dbReference type="ARBA" id="ARBA00038889"/>
    </source>
</evidence>
<dbReference type="EC" id="4.1.1.52" evidence="5"/>
<dbReference type="SUPFAM" id="SSF51556">
    <property type="entry name" value="Metallo-dependent hydrolases"/>
    <property type="match status" value="1"/>
</dbReference>
<keyword evidence="3" id="KW-0456">Lyase</keyword>
<accession>A0A101P3X3</accession>
<dbReference type="STRING" id="67386.AQI95_19925"/>
<dbReference type="PANTHER" id="PTHR21240:SF29">
    <property type="entry name" value="AMIDOHYDROLASE-RELATED DOMAIN-CONTAINING PROTEIN"/>
    <property type="match status" value="1"/>
</dbReference>
<dbReference type="EMBL" id="LMWN01000029">
    <property type="protein sequence ID" value="KUN04471.1"/>
    <property type="molecule type" value="Genomic_DNA"/>
</dbReference>
<dbReference type="AlphaFoldDB" id="A0A101P3X3"/>
<evidence type="ECO:0000313" key="8">
    <source>
        <dbReference type="Proteomes" id="UP000053127"/>
    </source>
</evidence>
<evidence type="ECO:0000313" key="7">
    <source>
        <dbReference type="EMBL" id="KUN04471.1"/>
    </source>
</evidence>
<dbReference type="InterPro" id="IPR006680">
    <property type="entry name" value="Amidohydro-rel"/>
</dbReference>
<dbReference type="PANTHER" id="PTHR21240">
    <property type="entry name" value="2-AMINO-3-CARBOXYLMUCONATE-6-SEMIALDEHYDE DECARBOXYLASE"/>
    <property type="match status" value="1"/>
</dbReference>
<feature type="domain" description="Amidohydrolase-related" evidence="6">
    <location>
        <begin position="9"/>
        <end position="270"/>
    </location>
</feature>
<name>A0A101P3X3_9ACTN</name>
<proteinExistence type="predicted"/>
<keyword evidence="2" id="KW-0862">Zinc</keyword>
<reference evidence="7 8" key="1">
    <citation type="submission" date="2015-10" db="EMBL/GenBank/DDBJ databases">
        <title>Draft genome sequence of Streptomyces yokosukanensis DSM 40224, type strain for the species Streptomyces yokosukanensis.</title>
        <authorList>
            <person name="Ruckert C."/>
            <person name="Winkler A."/>
            <person name="Kalinowski J."/>
            <person name="Kampfer P."/>
            <person name="Glaeser S."/>
        </authorList>
    </citation>
    <scope>NUCLEOTIDE SEQUENCE [LARGE SCALE GENOMIC DNA]</scope>
    <source>
        <strain evidence="7 8">DSM 40224</strain>
    </source>
</reference>
<dbReference type="GO" id="GO:0019748">
    <property type="term" value="P:secondary metabolic process"/>
    <property type="evidence" value="ECO:0007669"/>
    <property type="project" value="TreeGrafter"/>
</dbReference>
<dbReference type="Pfam" id="PF04909">
    <property type="entry name" value="Amidohydro_2"/>
    <property type="match status" value="1"/>
</dbReference>
<evidence type="ECO:0000256" key="4">
    <source>
        <dbReference type="ARBA" id="ARBA00036832"/>
    </source>
</evidence>
<gene>
    <name evidence="7" type="ORF">AQI95_19925</name>
</gene>
<comment type="caution">
    <text evidence="7">The sequence shown here is derived from an EMBL/GenBank/DDBJ whole genome shotgun (WGS) entry which is preliminary data.</text>
</comment>
<dbReference type="Proteomes" id="UP000053127">
    <property type="component" value="Unassembled WGS sequence"/>
</dbReference>
<comment type="catalytic activity">
    <reaction evidence="4">
        <text>6-methylsalicylate + H(+) = 3-methylphenol + CO2</text>
        <dbReference type="Rhea" id="RHEA:23112"/>
        <dbReference type="ChEBI" id="CHEBI:15378"/>
        <dbReference type="ChEBI" id="CHEBI:16526"/>
        <dbReference type="ChEBI" id="CHEBI:17231"/>
        <dbReference type="ChEBI" id="CHEBI:36658"/>
        <dbReference type="EC" id="4.1.1.52"/>
    </reaction>
    <physiologicalReaction direction="left-to-right" evidence="4">
        <dbReference type="Rhea" id="RHEA:23113"/>
    </physiologicalReaction>
</comment>
<keyword evidence="7" id="KW-0378">Hydrolase</keyword>
<dbReference type="GO" id="GO:0005829">
    <property type="term" value="C:cytosol"/>
    <property type="evidence" value="ECO:0007669"/>
    <property type="project" value="TreeGrafter"/>
</dbReference>
<evidence type="ECO:0000256" key="3">
    <source>
        <dbReference type="ARBA" id="ARBA00023239"/>
    </source>
</evidence>
<dbReference type="Gene3D" id="3.20.20.140">
    <property type="entry name" value="Metal-dependent hydrolases"/>
    <property type="match status" value="1"/>
</dbReference>
<sequence length="321" mass="34878">MTTTASGFIDIHAHFSPPVTPEARRTAWEAMQRERFLTPQPFEWRLDETLAHMDETGTAMQMLSNVPTDHARLRASNDYGAQIVATHPTRFGLLAALPTDDPRAASEEIQRVGVVDGWAVTTLYNGRSLADTALDPLWQELDDRHAVVFVHPNAYAPAVVGMPAPLIEVAFDTGRTVVAMLYAGVFTRFPNIAFVIAHAGGAVPLLAGRLALLGAEPWVPNPHALSTTDITTTLRRLWADTAASTSDQQLAAAAATFGEDHLLYGSDWGVPCTDRASALRDITSLRRTEAISHTARAAVPDRAHTLFPQAAHRARNGSRRP</sequence>
<keyword evidence="8" id="KW-1185">Reference proteome</keyword>
<evidence type="ECO:0000256" key="1">
    <source>
        <dbReference type="ARBA" id="ARBA00022723"/>
    </source>
</evidence>
<dbReference type="InterPro" id="IPR032465">
    <property type="entry name" value="ACMSD"/>
</dbReference>
<organism evidence="7 8">
    <name type="scientific">Streptomyces yokosukanensis</name>
    <dbReference type="NCBI Taxonomy" id="67386"/>
    <lineage>
        <taxon>Bacteria</taxon>
        <taxon>Bacillati</taxon>
        <taxon>Actinomycetota</taxon>
        <taxon>Actinomycetes</taxon>
        <taxon>Kitasatosporales</taxon>
        <taxon>Streptomycetaceae</taxon>
        <taxon>Streptomyces</taxon>
    </lineage>
</organism>
<keyword evidence="1" id="KW-0479">Metal-binding</keyword>